<evidence type="ECO:0000313" key="3">
    <source>
        <dbReference type="Proteomes" id="UP000287651"/>
    </source>
</evidence>
<accession>A0A426XRP0</accession>
<dbReference type="AlphaFoldDB" id="A0A426XRP0"/>
<organism evidence="2 3">
    <name type="scientific">Ensete ventricosum</name>
    <name type="common">Abyssinian banana</name>
    <name type="synonym">Musa ensete</name>
    <dbReference type="NCBI Taxonomy" id="4639"/>
    <lineage>
        <taxon>Eukaryota</taxon>
        <taxon>Viridiplantae</taxon>
        <taxon>Streptophyta</taxon>
        <taxon>Embryophyta</taxon>
        <taxon>Tracheophyta</taxon>
        <taxon>Spermatophyta</taxon>
        <taxon>Magnoliopsida</taxon>
        <taxon>Liliopsida</taxon>
        <taxon>Zingiberales</taxon>
        <taxon>Musaceae</taxon>
        <taxon>Ensete</taxon>
    </lineage>
</organism>
<protein>
    <submittedName>
        <fullName evidence="2">Uncharacterized protein</fullName>
    </submittedName>
</protein>
<feature type="compositionally biased region" description="Basic and acidic residues" evidence="1">
    <location>
        <begin position="1"/>
        <end position="11"/>
    </location>
</feature>
<comment type="caution">
    <text evidence="2">The sequence shown here is derived from an EMBL/GenBank/DDBJ whole genome shotgun (WGS) entry which is preliminary data.</text>
</comment>
<feature type="region of interest" description="Disordered" evidence="1">
    <location>
        <begin position="1"/>
        <end position="22"/>
    </location>
</feature>
<sequence>MLLTLERDPKSRNRARPREKKDPFSRIVLTDTRIYEFGKEIVGVRPFFQLAQLAEQVRLWKRRRAVAERETLTPVYNAK</sequence>
<evidence type="ECO:0000313" key="2">
    <source>
        <dbReference type="EMBL" id="RRT42203.1"/>
    </source>
</evidence>
<reference evidence="2 3" key="1">
    <citation type="journal article" date="2014" name="Agronomy (Basel)">
        <title>A Draft Genome Sequence for Ensete ventricosum, the Drought-Tolerant Tree Against Hunger.</title>
        <authorList>
            <person name="Harrison J."/>
            <person name="Moore K.A."/>
            <person name="Paszkiewicz K."/>
            <person name="Jones T."/>
            <person name="Grant M."/>
            <person name="Ambacheew D."/>
            <person name="Muzemil S."/>
            <person name="Studholme D.J."/>
        </authorList>
    </citation>
    <scope>NUCLEOTIDE SEQUENCE [LARGE SCALE GENOMIC DNA]</scope>
</reference>
<proteinExistence type="predicted"/>
<evidence type="ECO:0000256" key="1">
    <source>
        <dbReference type="SAM" id="MobiDB-lite"/>
    </source>
</evidence>
<name>A0A426XRP0_ENSVE</name>
<gene>
    <name evidence="2" type="ORF">B296_00039439</name>
</gene>
<dbReference type="EMBL" id="AMZH03018001">
    <property type="protein sequence ID" value="RRT42203.1"/>
    <property type="molecule type" value="Genomic_DNA"/>
</dbReference>
<dbReference type="Proteomes" id="UP000287651">
    <property type="component" value="Unassembled WGS sequence"/>
</dbReference>